<dbReference type="Proteomes" id="UP001597218">
    <property type="component" value="Unassembled WGS sequence"/>
</dbReference>
<name>A0ABW4SI42_9BACL</name>
<evidence type="ECO:0000313" key="2">
    <source>
        <dbReference type="EMBL" id="MFD1929212.1"/>
    </source>
</evidence>
<feature type="transmembrane region" description="Helical" evidence="1">
    <location>
        <begin position="216"/>
        <end position="236"/>
    </location>
</feature>
<keyword evidence="1" id="KW-0812">Transmembrane</keyword>
<reference evidence="3" key="1">
    <citation type="journal article" date="2019" name="Int. J. Syst. Evol. Microbiol.">
        <title>The Global Catalogue of Microorganisms (GCM) 10K type strain sequencing project: providing services to taxonomists for standard genome sequencing and annotation.</title>
        <authorList>
            <consortium name="The Broad Institute Genomics Platform"/>
            <consortium name="The Broad Institute Genome Sequencing Center for Infectious Disease"/>
            <person name="Wu L."/>
            <person name="Ma J."/>
        </authorList>
    </citation>
    <scope>NUCLEOTIDE SEQUENCE [LARGE SCALE GENOMIC DNA]</scope>
    <source>
        <strain evidence="3">CGMCC 4.7177</strain>
    </source>
</reference>
<feature type="transmembrane region" description="Helical" evidence="1">
    <location>
        <begin position="25"/>
        <end position="44"/>
    </location>
</feature>
<accession>A0ABW4SI42</accession>
<feature type="transmembrane region" description="Helical" evidence="1">
    <location>
        <begin position="85"/>
        <end position="105"/>
    </location>
</feature>
<organism evidence="2 3">
    <name type="scientific">Sporosarcina siberiensis</name>
    <dbReference type="NCBI Taxonomy" id="1365606"/>
    <lineage>
        <taxon>Bacteria</taxon>
        <taxon>Bacillati</taxon>
        <taxon>Bacillota</taxon>
        <taxon>Bacilli</taxon>
        <taxon>Bacillales</taxon>
        <taxon>Caryophanaceae</taxon>
        <taxon>Sporosarcina</taxon>
    </lineage>
</organism>
<feature type="transmembrane region" description="Helical" evidence="1">
    <location>
        <begin position="168"/>
        <end position="188"/>
    </location>
</feature>
<keyword evidence="3" id="KW-1185">Reference proteome</keyword>
<proteinExistence type="predicted"/>
<comment type="caution">
    <text evidence="2">The sequence shown here is derived from an EMBL/GenBank/DDBJ whole genome shotgun (WGS) entry which is preliminary data.</text>
</comment>
<dbReference type="RefSeq" id="WP_381539170.1">
    <property type="nucleotide sequence ID" value="NZ_JBHUGI010000034.1"/>
</dbReference>
<gene>
    <name evidence="2" type="ORF">ACFSFY_14310</name>
</gene>
<evidence type="ECO:0000313" key="3">
    <source>
        <dbReference type="Proteomes" id="UP001597218"/>
    </source>
</evidence>
<dbReference type="EMBL" id="JBHUGI010000034">
    <property type="protein sequence ID" value="MFD1929212.1"/>
    <property type="molecule type" value="Genomic_DNA"/>
</dbReference>
<protein>
    <submittedName>
        <fullName evidence="2">Uncharacterized protein</fullName>
    </submittedName>
</protein>
<sequence>MGVLLILVIAATVYIAVKKNRNPILWLIGGILLPPVAILIILFLKPLESISEESEQETPTNEQFSMKNFDKFTINREWFKKYQSYFIVLIVTALFTAAGASYKMVQLAIAQELSGTNEVTDEMIKLLLMQQLGGKELDLQVIAGVAELLHYRSGSSGWILEGILIDLTIKNALLFGFIGLIMSLVFIFKEKININAKYTSRVVAMKAYILSNKKQVLLSIGIVLLAGYATGLTGYYGKQFFINNNSDEYYNNKFSKQIGEKNFAQIEPYVRSFLNSEYYIIDGTTLYEAELTRKKTKWLGYFLAVAFLLYRRKQKTAWKFDESNYTVSAPNSSS</sequence>
<keyword evidence="1" id="KW-0472">Membrane</keyword>
<evidence type="ECO:0000256" key="1">
    <source>
        <dbReference type="SAM" id="Phobius"/>
    </source>
</evidence>
<keyword evidence="1" id="KW-1133">Transmembrane helix</keyword>